<evidence type="ECO:0000313" key="3">
    <source>
        <dbReference type="Proteomes" id="UP000295662"/>
    </source>
</evidence>
<gene>
    <name evidence="2" type="ORF">EI77_02655</name>
</gene>
<feature type="transmembrane region" description="Helical" evidence="1">
    <location>
        <begin position="105"/>
        <end position="122"/>
    </location>
</feature>
<evidence type="ECO:0000313" key="2">
    <source>
        <dbReference type="EMBL" id="TDU70608.1"/>
    </source>
</evidence>
<proteinExistence type="predicted"/>
<dbReference type="Proteomes" id="UP000295662">
    <property type="component" value="Unassembled WGS sequence"/>
</dbReference>
<organism evidence="2 3">
    <name type="scientific">Prosthecobacter fusiformis</name>
    <dbReference type="NCBI Taxonomy" id="48464"/>
    <lineage>
        <taxon>Bacteria</taxon>
        <taxon>Pseudomonadati</taxon>
        <taxon>Verrucomicrobiota</taxon>
        <taxon>Verrucomicrobiia</taxon>
        <taxon>Verrucomicrobiales</taxon>
        <taxon>Verrucomicrobiaceae</taxon>
        <taxon>Prosthecobacter</taxon>
    </lineage>
</organism>
<dbReference type="AlphaFoldDB" id="A0A4R7RZS5"/>
<accession>A0A4R7RZS5</accession>
<dbReference type="OrthoDB" id="193453at2"/>
<feature type="transmembrane region" description="Helical" evidence="1">
    <location>
        <begin position="21"/>
        <end position="45"/>
    </location>
</feature>
<evidence type="ECO:0000256" key="1">
    <source>
        <dbReference type="SAM" id="Phobius"/>
    </source>
</evidence>
<dbReference type="RefSeq" id="WP_133795711.1">
    <property type="nucleotide sequence ID" value="NZ_SOCA01000004.1"/>
</dbReference>
<keyword evidence="1" id="KW-0812">Transmembrane</keyword>
<feature type="transmembrane region" description="Helical" evidence="1">
    <location>
        <begin position="153"/>
        <end position="172"/>
    </location>
</feature>
<name>A0A4R7RZS5_9BACT</name>
<protein>
    <submittedName>
        <fullName evidence="2">Uncharacterized protein</fullName>
    </submittedName>
</protein>
<dbReference type="EMBL" id="SOCA01000004">
    <property type="protein sequence ID" value="TDU70608.1"/>
    <property type="molecule type" value="Genomic_DNA"/>
</dbReference>
<feature type="transmembrane region" description="Helical" evidence="1">
    <location>
        <begin position="187"/>
        <end position="208"/>
    </location>
</feature>
<reference evidence="2 3" key="1">
    <citation type="submission" date="2019-03" db="EMBL/GenBank/DDBJ databases">
        <title>Genomic Encyclopedia of Archaeal and Bacterial Type Strains, Phase II (KMG-II): from individual species to whole genera.</title>
        <authorList>
            <person name="Goeker M."/>
        </authorList>
    </citation>
    <scope>NUCLEOTIDE SEQUENCE [LARGE SCALE GENOMIC DNA]</scope>
    <source>
        <strain evidence="2 3">ATCC 25309</strain>
    </source>
</reference>
<comment type="caution">
    <text evidence="2">The sequence shown here is derived from an EMBL/GenBank/DDBJ whole genome shotgun (WGS) entry which is preliminary data.</text>
</comment>
<feature type="transmembrane region" description="Helical" evidence="1">
    <location>
        <begin position="128"/>
        <end position="146"/>
    </location>
</feature>
<keyword evidence="1" id="KW-0472">Membrane</keyword>
<keyword evidence="1" id="KW-1133">Transmembrane helix</keyword>
<sequence length="219" mass="23510">MSTKQDALEHLRVIRSLMEKAHIYRAISAPAAGLGGVLAIAAAGLTGWQMMQKGGLPEREGDTFLWQWLVILAVTGVVNVILLAREAARRGQPLVSDGMRMALKAILPPLLVGGVLGVGLIVHLDNHVMAVLVWVVCYGLALLATASFSPRSLVRLGWVFTLLGLVLFWAWAANGDIRMMPHDEGPAALIMGLTFGLCHLAYAGAVFLSRKPEAVTARE</sequence>
<feature type="transmembrane region" description="Helical" evidence="1">
    <location>
        <begin position="65"/>
        <end position="84"/>
    </location>
</feature>
<keyword evidence="3" id="KW-1185">Reference proteome</keyword>